<dbReference type="RefSeq" id="WP_289586471.1">
    <property type="nucleotide sequence ID" value="NZ_JAUDDW010000035.1"/>
</dbReference>
<gene>
    <name evidence="1" type="ORF">QUW44_07965</name>
</gene>
<keyword evidence="2" id="KW-1185">Reference proteome</keyword>
<evidence type="ECO:0000313" key="2">
    <source>
        <dbReference type="Proteomes" id="UP001529343"/>
    </source>
</evidence>
<evidence type="ECO:0008006" key="3">
    <source>
        <dbReference type="Google" id="ProtNLM"/>
    </source>
</evidence>
<dbReference type="Proteomes" id="UP001529343">
    <property type="component" value="Unassembled WGS sequence"/>
</dbReference>
<organism evidence="1 2">
    <name type="scientific">Limosilactobacillus pontis</name>
    <dbReference type="NCBI Taxonomy" id="35787"/>
    <lineage>
        <taxon>Bacteria</taxon>
        <taxon>Bacillati</taxon>
        <taxon>Bacillota</taxon>
        <taxon>Bacilli</taxon>
        <taxon>Lactobacillales</taxon>
        <taxon>Lactobacillaceae</taxon>
        <taxon>Limosilactobacillus</taxon>
    </lineage>
</organism>
<accession>A0ABT7UZJ1</accession>
<protein>
    <recommendedName>
        <fullName evidence="3">Phage protein</fullName>
    </recommendedName>
</protein>
<name>A0ABT7UZJ1_9LACO</name>
<reference evidence="2" key="1">
    <citation type="submission" date="2023-06" db="EMBL/GenBank/DDBJ databases">
        <title>Identification and characterization of horizontal gene transfer across gut microbiota members of farm animals based on homology search.</title>
        <authorList>
            <person name="Zeman M."/>
            <person name="Kubasova T."/>
            <person name="Jahodarova E."/>
            <person name="Nykrynova M."/>
            <person name="Rychlik I."/>
        </authorList>
    </citation>
    <scope>NUCLEOTIDE SEQUENCE [LARGE SCALE GENOMIC DNA]</scope>
    <source>
        <strain evidence="2">161_Gplus</strain>
    </source>
</reference>
<dbReference type="EMBL" id="JAUDDW010000035">
    <property type="protein sequence ID" value="MDM8267079.1"/>
    <property type="molecule type" value="Genomic_DNA"/>
</dbReference>
<evidence type="ECO:0000313" key="1">
    <source>
        <dbReference type="EMBL" id="MDM8267079.1"/>
    </source>
</evidence>
<proteinExistence type="predicted"/>
<comment type="caution">
    <text evidence="1">The sequence shown here is derived from an EMBL/GenBank/DDBJ whole genome shotgun (WGS) entry which is preliminary data.</text>
</comment>
<sequence>MTKLIPAIEKKDWTDKMWKVYDWILEWDYCDEEMAAYIVGGGGYEYGNGIEEVDPDEYDSDEDYREYVDSQRNNWLQDLDLPGSHWWLFGGMF</sequence>